<proteinExistence type="predicted"/>
<evidence type="ECO:0000313" key="4">
    <source>
        <dbReference type="Proteomes" id="UP000046067"/>
    </source>
</evidence>
<accession>A0A655XPF8</accession>
<dbReference type="EMBL" id="CWQJ01000003">
    <property type="protein sequence ID" value="CSB70677.1"/>
    <property type="molecule type" value="Genomic_DNA"/>
</dbReference>
<evidence type="ECO:0000313" key="3">
    <source>
        <dbReference type="Proteomes" id="UP000041770"/>
    </source>
</evidence>
<evidence type="ECO:0000313" key="1">
    <source>
        <dbReference type="EMBL" id="CSB70677.1"/>
    </source>
</evidence>
<dbReference type="EMBL" id="CWQY01000005">
    <property type="protein sequence ID" value="CSC34270.1"/>
    <property type="molecule type" value="Genomic_DNA"/>
</dbReference>
<reference evidence="3 4" key="1">
    <citation type="submission" date="2015-07" db="EMBL/GenBank/DDBJ databases">
        <authorList>
            <consortium name="Pathogen Informatics"/>
        </authorList>
    </citation>
    <scope>NUCLEOTIDE SEQUENCE [LARGE SCALE GENOMIC DNA]</scope>
    <source>
        <strain evidence="2 3">A316</strain>
        <strain evidence="1 4">A325</strain>
    </source>
</reference>
<organism evidence="1 4">
    <name type="scientific">Vibrio cholerae</name>
    <dbReference type="NCBI Taxonomy" id="666"/>
    <lineage>
        <taxon>Bacteria</taxon>
        <taxon>Pseudomonadati</taxon>
        <taxon>Pseudomonadota</taxon>
        <taxon>Gammaproteobacteria</taxon>
        <taxon>Vibrionales</taxon>
        <taxon>Vibrionaceae</taxon>
        <taxon>Vibrio</taxon>
    </lineage>
</organism>
<name>A0A655XPF8_VIBCL</name>
<dbReference type="Proteomes" id="UP000046067">
    <property type="component" value="Unassembled WGS sequence"/>
</dbReference>
<protein>
    <submittedName>
        <fullName evidence="1">Uncharacterized protein</fullName>
    </submittedName>
</protein>
<gene>
    <name evidence="2" type="ORF">ERS013200_01203</name>
    <name evidence="1" type="ORF">ERS013201_00744</name>
</gene>
<sequence>MDVVLRQSHLLIQRKTNLKHAVQWAIQLA</sequence>
<dbReference type="Proteomes" id="UP000041770">
    <property type="component" value="Unassembled WGS sequence"/>
</dbReference>
<dbReference type="AlphaFoldDB" id="A0A655XPF8"/>
<evidence type="ECO:0000313" key="2">
    <source>
        <dbReference type="EMBL" id="CSC34270.1"/>
    </source>
</evidence>